<evidence type="ECO:0008006" key="3">
    <source>
        <dbReference type="Google" id="ProtNLM"/>
    </source>
</evidence>
<dbReference type="PANTHER" id="PTHR36303:SF1">
    <property type="entry name" value="2',3'-CYCLIC-NUCLEOTIDE 2'-PHOSPHODIESTERASE"/>
    <property type="match status" value="1"/>
</dbReference>
<dbReference type="Gene3D" id="3.60.21.10">
    <property type="match status" value="1"/>
</dbReference>
<dbReference type="GO" id="GO:0004113">
    <property type="term" value="F:2',3'-cyclic-nucleotide 3'-phosphodiesterase activity"/>
    <property type="evidence" value="ECO:0007669"/>
    <property type="project" value="TreeGrafter"/>
</dbReference>
<sequence length="207" mass="23183">MRVLFLGDIVGRLARQRVVEQMADWRRDWRLDFVIVNGENAAGGFGITAAIADELFAVGVDVITTGNHAWDQKEILSHIDQEPRLLRPANYPDSAPGRGYGIYDAPRGKKVLVMNLMGRVFMNPLDDPFAVADKILKRHVLSSQLAFSFIDFHGEAPAKKWRWVNLPTAGQAVWWEPTAISPPPMRRSCPKAPPIKPMRACAAIMIR</sequence>
<evidence type="ECO:0000313" key="2">
    <source>
        <dbReference type="Proteomes" id="UP000325187"/>
    </source>
</evidence>
<protein>
    <recommendedName>
        <fullName evidence="3">Metallophosphoesterase</fullName>
    </recommendedName>
</protein>
<gene>
    <name evidence="1" type="ORF">JCM17845_24790</name>
</gene>
<organism evidence="1 2">
    <name type="scientific">Iodidimonas gelatinilytica</name>
    <dbReference type="NCBI Taxonomy" id="1236966"/>
    <lineage>
        <taxon>Bacteria</taxon>
        <taxon>Pseudomonadati</taxon>
        <taxon>Pseudomonadota</taxon>
        <taxon>Alphaproteobacteria</taxon>
        <taxon>Iodidimonadales</taxon>
        <taxon>Iodidimonadaceae</taxon>
        <taxon>Iodidimonas</taxon>
    </lineage>
</organism>
<name>A0A5A7N466_9PROT</name>
<dbReference type="InterPro" id="IPR029052">
    <property type="entry name" value="Metallo-depent_PP-like"/>
</dbReference>
<dbReference type="Pfam" id="PF13277">
    <property type="entry name" value="YmdB"/>
    <property type="match status" value="1"/>
</dbReference>
<comment type="caution">
    <text evidence="1">The sequence shown here is derived from an EMBL/GenBank/DDBJ whole genome shotgun (WGS) entry which is preliminary data.</text>
</comment>
<accession>A0A5A7N466</accession>
<dbReference type="Proteomes" id="UP000325187">
    <property type="component" value="Unassembled WGS sequence"/>
</dbReference>
<dbReference type="InterPro" id="IPR005235">
    <property type="entry name" value="YmdB-like"/>
</dbReference>
<dbReference type="PANTHER" id="PTHR36303">
    <property type="entry name" value="2',3'-CYCLIC-NUCLEOTIDE 2'-PHOSPHODIESTERASE"/>
    <property type="match status" value="1"/>
</dbReference>
<evidence type="ECO:0000313" key="1">
    <source>
        <dbReference type="EMBL" id="GER01856.1"/>
    </source>
</evidence>
<dbReference type="SUPFAM" id="SSF56300">
    <property type="entry name" value="Metallo-dependent phosphatases"/>
    <property type="match status" value="1"/>
</dbReference>
<reference evidence="1 2" key="1">
    <citation type="submission" date="2019-09" db="EMBL/GenBank/DDBJ databases">
        <title>NBRP : Genome information of microbial organism related human and environment.</title>
        <authorList>
            <person name="Hattori M."/>
            <person name="Oshima K."/>
            <person name="Inaba H."/>
            <person name="Suda W."/>
            <person name="Sakamoto M."/>
            <person name="Iino T."/>
            <person name="Kitahara M."/>
            <person name="Oshida Y."/>
            <person name="Iida T."/>
            <person name="Kudo T."/>
            <person name="Itoh T."/>
            <person name="Ohkuma M."/>
        </authorList>
    </citation>
    <scope>NUCLEOTIDE SEQUENCE [LARGE SCALE GENOMIC DNA]</scope>
    <source>
        <strain evidence="1 2">Mie-1</strain>
    </source>
</reference>
<dbReference type="AlphaFoldDB" id="A0A5A7N466"/>
<dbReference type="EMBL" id="BKCM01000013">
    <property type="protein sequence ID" value="GER01856.1"/>
    <property type="molecule type" value="Genomic_DNA"/>
</dbReference>
<proteinExistence type="predicted"/>
<keyword evidence="2" id="KW-1185">Reference proteome</keyword>